<feature type="compositionally biased region" description="Basic and acidic residues" evidence="1">
    <location>
        <begin position="82"/>
        <end position="93"/>
    </location>
</feature>
<feature type="compositionally biased region" description="Polar residues" evidence="1">
    <location>
        <begin position="110"/>
        <end position="123"/>
    </location>
</feature>
<comment type="caution">
    <text evidence="2">The sequence shown here is derived from an EMBL/GenBank/DDBJ whole genome shotgun (WGS) entry which is preliminary data.</text>
</comment>
<feature type="compositionally biased region" description="Basic residues" evidence="1">
    <location>
        <begin position="94"/>
        <end position="107"/>
    </location>
</feature>
<reference evidence="2 3" key="1">
    <citation type="submission" date="2021-03" db="EMBL/GenBank/DDBJ databases">
        <title>Sequencing the genomes of 1000 actinobacteria strains.</title>
        <authorList>
            <person name="Klenk H.-P."/>
        </authorList>
    </citation>
    <scope>NUCLEOTIDE SEQUENCE [LARGE SCALE GENOMIC DNA]</scope>
    <source>
        <strain evidence="2 3">DSM 46670</strain>
    </source>
</reference>
<dbReference type="EMBL" id="JAGINW010000001">
    <property type="protein sequence ID" value="MBP2331220.1"/>
    <property type="molecule type" value="Genomic_DNA"/>
</dbReference>
<gene>
    <name evidence="2" type="ORF">JOF56_011605</name>
</gene>
<organism evidence="2 3">
    <name type="scientific">Kibdelosporangium banguiense</name>
    <dbReference type="NCBI Taxonomy" id="1365924"/>
    <lineage>
        <taxon>Bacteria</taxon>
        <taxon>Bacillati</taxon>
        <taxon>Actinomycetota</taxon>
        <taxon>Actinomycetes</taxon>
        <taxon>Pseudonocardiales</taxon>
        <taxon>Pseudonocardiaceae</taxon>
        <taxon>Kibdelosporangium</taxon>
    </lineage>
</organism>
<keyword evidence="3" id="KW-1185">Reference proteome</keyword>
<name>A0ABS4U4T9_9PSEU</name>
<evidence type="ECO:0000256" key="1">
    <source>
        <dbReference type="SAM" id="MobiDB-lite"/>
    </source>
</evidence>
<sequence>MDRGFHTGQQVCREVEHAISENRQVRSGPGEHAVELRLHAYEPLFDLISDAGQVRDQRLRRTPDTSRNILGHVRIRGLDIRALRDGHDPDTGQRGRRQRQPRGHARARQNASSGKATQDFQQGRSGAAYRDRLGQLVAGVLGLPLRCRSGAFETGVITRDQGTDLTGLQGHKAYARVRVSLPGDAELPVEILDAGLLT</sequence>
<protein>
    <submittedName>
        <fullName evidence="2">Uncharacterized protein</fullName>
    </submittedName>
</protein>
<evidence type="ECO:0000313" key="2">
    <source>
        <dbReference type="EMBL" id="MBP2331220.1"/>
    </source>
</evidence>
<dbReference type="Proteomes" id="UP001519332">
    <property type="component" value="Unassembled WGS sequence"/>
</dbReference>
<proteinExistence type="predicted"/>
<evidence type="ECO:0000313" key="3">
    <source>
        <dbReference type="Proteomes" id="UP001519332"/>
    </source>
</evidence>
<feature type="region of interest" description="Disordered" evidence="1">
    <location>
        <begin position="82"/>
        <end position="123"/>
    </location>
</feature>
<dbReference type="RefSeq" id="WP_209647837.1">
    <property type="nucleotide sequence ID" value="NZ_JAGINW010000001.1"/>
</dbReference>
<accession>A0ABS4U4T9</accession>